<evidence type="ECO:0000256" key="2">
    <source>
        <dbReference type="ARBA" id="ARBA00023033"/>
    </source>
</evidence>
<organism evidence="4 5">
    <name type="scientific">Streptomyces kebangsaanensis</name>
    <dbReference type="NCBI Taxonomy" id="864058"/>
    <lineage>
        <taxon>Bacteria</taxon>
        <taxon>Bacillati</taxon>
        <taxon>Actinomycetota</taxon>
        <taxon>Actinomycetes</taxon>
        <taxon>Kitasatosporales</taxon>
        <taxon>Streptomycetaceae</taxon>
        <taxon>Streptomyces</taxon>
    </lineage>
</organism>
<dbReference type="InterPro" id="IPR002938">
    <property type="entry name" value="FAD-bd"/>
</dbReference>
<sequence length="378" mass="41410">MAHQWNTAVPMADVIVADGGINGLTAALAIARQRHRVLVLEREDSFGELETGIRLSTETLHALDRLDVGETVRELAVRISELRLLEGATGVSLAVVPGTGDDGPHPFSCPSTVVRRTELLGVLLARCRDNPHVRLRAGARVVRYEQSADRVTAVLENGERYSGDALVGAGGSCSPVHRQVTGAEQRPSHNTFYHSLLPSEKLPAAQRDSVLTVWASPGWQLMACPAGQGRFEISAHCLKESAETVEGVPVDTEQVLRECPDAAESVRRLLRLGEDWRMRIPCRSSPVDRWTDHRVVLTGDTDRPTLPFAAQNAGHRALEDAVHLGDLMDCDAADFPQVFRAYAEHRRQVAARARTWAAHAVFAEDRGYRVSDLYGVFG</sequence>
<dbReference type="PANTHER" id="PTHR13789:SF309">
    <property type="entry name" value="PUTATIVE (AFU_ORTHOLOGUE AFUA_6G14510)-RELATED"/>
    <property type="match status" value="1"/>
</dbReference>
<dbReference type="PANTHER" id="PTHR13789">
    <property type="entry name" value="MONOOXYGENASE"/>
    <property type="match status" value="1"/>
</dbReference>
<dbReference type="Pfam" id="PF01494">
    <property type="entry name" value="FAD_binding_3"/>
    <property type="match status" value="1"/>
</dbReference>
<name>A0ABW6KSZ9_9ACTN</name>
<dbReference type="RefSeq" id="WP_388346883.1">
    <property type="nucleotide sequence ID" value="NZ_JBIAFJ010000009.1"/>
</dbReference>
<comment type="caution">
    <text evidence="4">The sequence shown here is derived from an EMBL/GenBank/DDBJ whole genome shotgun (WGS) entry which is preliminary data.</text>
</comment>
<evidence type="ECO:0000259" key="3">
    <source>
        <dbReference type="Pfam" id="PF01494"/>
    </source>
</evidence>
<dbReference type="Proteomes" id="UP001601197">
    <property type="component" value="Unassembled WGS sequence"/>
</dbReference>
<dbReference type="GO" id="GO:0004497">
    <property type="term" value="F:monooxygenase activity"/>
    <property type="evidence" value="ECO:0007669"/>
    <property type="project" value="UniProtKB-KW"/>
</dbReference>
<gene>
    <name evidence="4" type="ORF">ACFYNZ_13595</name>
</gene>
<evidence type="ECO:0000313" key="5">
    <source>
        <dbReference type="Proteomes" id="UP001601197"/>
    </source>
</evidence>
<dbReference type="EMBL" id="JBIAFJ010000009">
    <property type="protein sequence ID" value="MFE9170539.1"/>
    <property type="molecule type" value="Genomic_DNA"/>
</dbReference>
<proteinExistence type="predicted"/>
<dbReference type="InterPro" id="IPR036188">
    <property type="entry name" value="FAD/NAD-bd_sf"/>
</dbReference>
<keyword evidence="1" id="KW-0560">Oxidoreductase</keyword>
<protein>
    <submittedName>
        <fullName evidence="4">FAD-dependent monooxygenase</fullName>
    </submittedName>
</protein>
<dbReference type="SUPFAM" id="SSF51905">
    <property type="entry name" value="FAD/NAD(P)-binding domain"/>
    <property type="match status" value="1"/>
</dbReference>
<evidence type="ECO:0000256" key="1">
    <source>
        <dbReference type="ARBA" id="ARBA00023002"/>
    </source>
</evidence>
<keyword evidence="2 4" id="KW-0503">Monooxygenase</keyword>
<dbReference type="InterPro" id="IPR050493">
    <property type="entry name" value="FAD-dep_Monooxygenase_BioMet"/>
</dbReference>
<evidence type="ECO:0000313" key="4">
    <source>
        <dbReference type="EMBL" id="MFE9170539.1"/>
    </source>
</evidence>
<accession>A0ABW6KSZ9</accession>
<feature type="domain" description="FAD-binding" evidence="3">
    <location>
        <begin position="12"/>
        <end position="354"/>
    </location>
</feature>
<dbReference type="Gene3D" id="3.50.50.60">
    <property type="entry name" value="FAD/NAD(P)-binding domain"/>
    <property type="match status" value="1"/>
</dbReference>
<reference evidence="4 5" key="1">
    <citation type="submission" date="2024-10" db="EMBL/GenBank/DDBJ databases">
        <title>The Natural Products Discovery Center: Release of the First 8490 Sequenced Strains for Exploring Actinobacteria Biosynthetic Diversity.</title>
        <authorList>
            <person name="Kalkreuter E."/>
            <person name="Kautsar S.A."/>
            <person name="Yang D."/>
            <person name="Bader C.D."/>
            <person name="Teijaro C.N."/>
            <person name="Fluegel L."/>
            <person name="Davis C.M."/>
            <person name="Simpson J.R."/>
            <person name="Lauterbach L."/>
            <person name="Steele A.D."/>
            <person name="Gui C."/>
            <person name="Meng S."/>
            <person name="Li G."/>
            <person name="Viehrig K."/>
            <person name="Ye F."/>
            <person name="Su P."/>
            <person name="Kiefer A.F."/>
            <person name="Nichols A."/>
            <person name="Cepeda A.J."/>
            <person name="Yan W."/>
            <person name="Fan B."/>
            <person name="Jiang Y."/>
            <person name="Adhikari A."/>
            <person name="Zheng C.-J."/>
            <person name="Schuster L."/>
            <person name="Cowan T.M."/>
            <person name="Smanski M.J."/>
            <person name="Chevrette M.G."/>
            <person name="De Carvalho L.P.S."/>
            <person name="Shen B."/>
        </authorList>
    </citation>
    <scope>NUCLEOTIDE SEQUENCE [LARGE SCALE GENOMIC DNA]</scope>
    <source>
        <strain evidence="4 5">NPDC007147</strain>
    </source>
</reference>
<keyword evidence="5" id="KW-1185">Reference proteome</keyword>